<evidence type="ECO:0000259" key="12">
    <source>
        <dbReference type="PROSITE" id="PS50893"/>
    </source>
</evidence>
<dbReference type="SMART" id="SM00382">
    <property type="entry name" value="AAA"/>
    <property type="match status" value="1"/>
</dbReference>
<dbReference type="Pfam" id="PF00664">
    <property type="entry name" value="ABC_membrane"/>
    <property type="match status" value="1"/>
</dbReference>
<evidence type="ECO:0000256" key="8">
    <source>
        <dbReference type="ARBA" id="ARBA00023136"/>
    </source>
</evidence>
<dbReference type="PROSITE" id="PS00211">
    <property type="entry name" value="ABC_TRANSPORTER_1"/>
    <property type="match status" value="1"/>
</dbReference>
<evidence type="ECO:0000256" key="2">
    <source>
        <dbReference type="ARBA" id="ARBA00007577"/>
    </source>
</evidence>
<feature type="transmembrane region" description="Helical" evidence="11">
    <location>
        <begin position="75"/>
        <end position="92"/>
    </location>
</feature>
<dbReference type="Gene3D" id="3.40.50.300">
    <property type="entry name" value="P-loop containing nucleotide triphosphate hydrolases"/>
    <property type="match status" value="1"/>
</dbReference>
<dbReference type="GO" id="GO:0140359">
    <property type="term" value="F:ABC-type transporter activity"/>
    <property type="evidence" value="ECO:0007669"/>
    <property type="project" value="InterPro"/>
</dbReference>
<proteinExistence type="inferred from homology"/>
<keyword evidence="6" id="KW-0067">ATP-binding</keyword>
<organism evidence="14 15">
    <name type="scientific">Blastomyces gilchristii (strain SLH14081)</name>
    <name type="common">Blastomyces dermatitidis</name>
    <dbReference type="NCBI Taxonomy" id="559298"/>
    <lineage>
        <taxon>Eukaryota</taxon>
        <taxon>Fungi</taxon>
        <taxon>Dikarya</taxon>
        <taxon>Ascomycota</taxon>
        <taxon>Pezizomycotina</taxon>
        <taxon>Eurotiomycetes</taxon>
        <taxon>Eurotiomycetidae</taxon>
        <taxon>Onygenales</taxon>
        <taxon>Ajellomycetaceae</taxon>
        <taxon>Blastomyces</taxon>
    </lineage>
</organism>
<dbReference type="EMBL" id="GG657458">
    <property type="protein sequence ID" value="OAT10094.1"/>
    <property type="molecule type" value="Genomic_DNA"/>
</dbReference>
<dbReference type="InterPro" id="IPR027417">
    <property type="entry name" value="P-loop_NTPase"/>
</dbReference>
<dbReference type="InterPro" id="IPR039421">
    <property type="entry name" value="Type_1_exporter"/>
</dbReference>
<feature type="domain" description="ABC transporter" evidence="12">
    <location>
        <begin position="575"/>
        <end position="809"/>
    </location>
</feature>
<protein>
    <submittedName>
        <fullName evidence="14">ABC transporter</fullName>
    </submittedName>
</protein>
<dbReference type="OrthoDB" id="6500128at2759"/>
<dbReference type="PANTHER" id="PTHR24221:SF503">
    <property type="entry name" value="MITOCHONDRIAL POTASSIUM CHANNEL ATP-BINDING SUBUNIT"/>
    <property type="match status" value="1"/>
</dbReference>
<feature type="domain" description="ABC transmembrane type-1" evidence="13">
    <location>
        <begin position="260"/>
        <end position="541"/>
    </location>
</feature>
<keyword evidence="7 11" id="KW-1133">Transmembrane helix</keyword>
<feature type="region of interest" description="Disordered" evidence="10">
    <location>
        <begin position="179"/>
        <end position="200"/>
    </location>
</feature>
<dbReference type="SUPFAM" id="SSF52540">
    <property type="entry name" value="P-loop containing nucleoside triphosphate hydrolases"/>
    <property type="match status" value="1"/>
</dbReference>
<keyword evidence="8 11" id="KW-0472">Membrane</keyword>
<evidence type="ECO:0000259" key="13">
    <source>
        <dbReference type="PROSITE" id="PS50929"/>
    </source>
</evidence>
<feature type="transmembrane region" description="Helical" evidence="11">
    <location>
        <begin position="104"/>
        <end position="122"/>
    </location>
</feature>
<evidence type="ECO:0000256" key="6">
    <source>
        <dbReference type="ARBA" id="ARBA00022840"/>
    </source>
</evidence>
<dbReference type="Pfam" id="PF00005">
    <property type="entry name" value="ABC_tran"/>
    <property type="match status" value="1"/>
</dbReference>
<dbReference type="InterPro" id="IPR003439">
    <property type="entry name" value="ABC_transporter-like_ATP-bd"/>
</dbReference>
<evidence type="ECO:0000313" key="15">
    <source>
        <dbReference type="Proteomes" id="UP000002038"/>
    </source>
</evidence>
<comment type="subcellular location">
    <subcellularLocation>
        <location evidence="1">Membrane</location>
        <topology evidence="1">Multi-pass membrane protein</topology>
    </subcellularLocation>
</comment>
<dbReference type="InterPro" id="IPR036640">
    <property type="entry name" value="ABC1_TM_sf"/>
</dbReference>
<evidence type="ECO:0000256" key="10">
    <source>
        <dbReference type="SAM" id="MobiDB-lite"/>
    </source>
</evidence>
<accession>A0A179UPZ9</accession>
<name>A0A179UPZ9_BLAGS</name>
<dbReference type="RefSeq" id="XP_002624267.1">
    <property type="nucleotide sequence ID" value="XM_002624221.1"/>
</dbReference>
<feature type="transmembrane region" description="Helical" evidence="11">
    <location>
        <begin position="372"/>
        <end position="391"/>
    </location>
</feature>
<dbReference type="GeneID" id="8503930"/>
<dbReference type="InterPro" id="IPR017871">
    <property type="entry name" value="ABC_transporter-like_CS"/>
</dbReference>
<evidence type="ECO:0000256" key="1">
    <source>
        <dbReference type="ARBA" id="ARBA00004141"/>
    </source>
</evidence>
<dbReference type="KEGG" id="bgh:BDBG_05775"/>
<dbReference type="InterPro" id="IPR003593">
    <property type="entry name" value="AAA+_ATPase"/>
</dbReference>
<evidence type="ECO:0000256" key="7">
    <source>
        <dbReference type="ARBA" id="ARBA00022989"/>
    </source>
</evidence>
<dbReference type="PROSITE" id="PS50893">
    <property type="entry name" value="ABC_TRANSPORTER_2"/>
    <property type="match status" value="1"/>
</dbReference>
<feature type="transmembrane region" description="Helical" evidence="11">
    <location>
        <begin position="12"/>
        <end position="29"/>
    </location>
</feature>
<keyword evidence="5" id="KW-0547">Nucleotide-binding</keyword>
<dbReference type="CDD" id="cd18583">
    <property type="entry name" value="ABC_6TM_HMT1"/>
    <property type="match status" value="1"/>
</dbReference>
<evidence type="ECO:0000313" key="14">
    <source>
        <dbReference type="EMBL" id="OAT10094.1"/>
    </source>
</evidence>
<keyword evidence="4 11" id="KW-0812">Transmembrane</keyword>
<dbReference type="GO" id="GO:0005524">
    <property type="term" value="F:ATP binding"/>
    <property type="evidence" value="ECO:0007669"/>
    <property type="project" value="UniProtKB-KW"/>
</dbReference>
<dbReference type="Proteomes" id="UP000002038">
    <property type="component" value="Unassembled WGS sequence"/>
</dbReference>
<feature type="transmembrane region" description="Helical" evidence="11">
    <location>
        <begin position="128"/>
        <end position="148"/>
    </location>
</feature>
<gene>
    <name evidence="14" type="ORF">BDBG_05775</name>
</gene>
<comment type="similarity">
    <text evidence="9">Belongs to the ABC transporter superfamily. ABCB family. Heavy Metal importer (TC 3.A.1.210) subfamily.</text>
</comment>
<evidence type="ECO:0000256" key="11">
    <source>
        <dbReference type="SAM" id="Phobius"/>
    </source>
</evidence>
<feature type="compositionally biased region" description="Polar residues" evidence="10">
    <location>
        <begin position="179"/>
        <end position="195"/>
    </location>
</feature>
<dbReference type="FunFam" id="3.40.50.300:FF:000287">
    <property type="entry name" value="Multidrug ABC transporter ATP-binding protein"/>
    <property type="match status" value="1"/>
</dbReference>
<keyword evidence="15" id="KW-1185">Reference proteome</keyword>
<dbReference type="GO" id="GO:0016887">
    <property type="term" value="F:ATP hydrolysis activity"/>
    <property type="evidence" value="ECO:0007669"/>
    <property type="project" value="InterPro"/>
</dbReference>
<comment type="similarity">
    <text evidence="2">Belongs to the ABC transporter superfamily. ABCB family. Multidrug resistance exporter (TC 3.A.1.201) subfamily.</text>
</comment>
<dbReference type="Gene3D" id="1.20.1560.10">
    <property type="entry name" value="ABC transporter type 1, transmembrane domain"/>
    <property type="match status" value="1"/>
</dbReference>
<evidence type="ECO:0000256" key="4">
    <source>
        <dbReference type="ARBA" id="ARBA00022692"/>
    </source>
</evidence>
<dbReference type="VEuPathDB" id="FungiDB:BDBG_05775"/>
<dbReference type="SUPFAM" id="SSF90123">
    <property type="entry name" value="ABC transporter transmembrane region"/>
    <property type="match status" value="1"/>
</dbReference>
<reference evidence="15" key="1">
    <citation type="journal article" date="2015" name="PLoS Genet.">
        <title>The dynamic genome and transcriptome of the human fungal pathogen Blastomyces and close relative Emmonsia.</title>
        <authorList>
            <person name="Munoz J.F."/>
            <person name="Gauthier G.M."/>
            <person name="Desjardins C.A."/>
            <person name="Gallo J.E."/>
            <person name="Holder J."/>
            <person name="Sullivan T.D."/>
            <person name="Marty A.J."/>
            <person name="Carmen J.C."/>
            <person name="Chen Z."/>
            <person name="Ding L."/>
            <person name="Gujja S."/>
            <person name="Magrini V."/>
            <person name="Misas E."/>
            <person name="Mitreva M."/>
            <person name="Priest M."/>
            <person name="Saif S."/>
            <person name="Whiston E.A."/>
            <person name="Young S."/>
            <person name="Zeng Q."/>
            <person name="Goldman W.E."/>
            <person name="Mardis E.R."/>
            <person name="Taylor J.W."/>
            <person name="McEwen J.G."/>
            <person name="Clay O.K."/>
            <person name="Klein B.S."/>
            <person name="Cuomo C.A."/>
        </authorList>
    </citation>
    <scope>NUCLEOTIDE SEQUENCE [LARGE SCALE GENOMIC DNA]</scope>
    <source>
        <strain evidence="15">SLH14081</strain>
    </source>
</reference>
<evidence type="ECO:0000256" key="9">
    <source>
        <dbReference type="ARBA" id="ARBA00024363"/>
    </source>
</evidence>
<dbReference type="InterPro" id="IPR011527">
    <property type="entry name" value="ABC1_TM_dom"/>
</dbReference>
<feature type="transmembrane region" description="Helical" evidence="11">
    <location>
        <begin position="49"/>
        <end position="69"/>
    </location>
</feature>
<keyword evidence="3" id="KW-0813">Transport</keyword>
<dbReference type="AlphaFoldDB" id="A0A179UPZ9"/>
<sequence>MIYISRVLNGLYVISTAIVLLFIFGSFLFNYGQKSPQRSLALGKTAVRFAARALIATSYVAEIVLVFLYRDQTSADRLVSAAFFAFAWIAALRKTFLIAETLGLTLITVGFAIPLLVLNVVYHDAAVGHTALLAIASIRVLIAASLFVDCIASHKRNFDQGEDTAPLLNHATGDPALGQSSYGAESVSSQSTSGADSFLNEDDDGWNSDEDYGDEEHGRKDSWASQLRKRGNWITYLNNFKVFLPCLVPKKDIKIQGCLLICVLCLIASRFLNILVPRQLGIVTDKLFERELPYADLAVYLMLSLLHGDSGVGLIESLAKIPIDQFSYRQLTNSAFNYVMSLAMEFHSDRDSAEVMKAIEQGGALTRVLETAILEILPTIIDMFIAFVFLYLKFNSAVAICMLFASLMFLLLEVVTSSWNIDNRRRMNKAQRLEARVMHQAVQGWQTVSLFSMFDHERFKFGCAVDGHLVAQKDWSRRDAYIKALTEAMMPTTFFILACLVGHEVYEGRASPGDFVFLIQYWEFLVWPIKFLSHEYRYLMSDLLDAERLLDLLTTQPTVADREGAPDLGPVEGTVEFKDVNFTYDSKRTAIRDVTLSAAPGETIALVGSTGAGKSSLMKLLLRFYDVNSGCIKIDGRDIRDVTQRSLRNVIGVVPQDPLLFNTSIMENLRYARPSASDEEVYNACRAAAIHDNILTFSDGYDTRVGEQGVKLSGGELQRLAIARVFLKDPPILILDEATSAVDTETESEIQGALKKLSRKRTTFVIAHRLSTIGGANQILVLQEGTIVERGTHHELLEKGGRYATLWRNQFVDLKEAKPGV</sequence>
<evidence type="ECO:0000256" key="5">
    <source>
        <dbReference type="ARBA" id="ARBA00022741"/>
    </source>
</evidence>
<feature type="transmembrane region" description="Helical" evidence="11">
    <location>
        <begin position="397"/>
        <end position="419"/>
    </location>
</feature>
<dbReference type="PROSITE" id="PS50929">
    <property type="entry name" value="ABC_TM1F"/>
    <property type="match status" value="1"/>
</dbReference>
<dbReference type="GO" id="GO:0016020">
    <property type="term" value="C:membrane"/>
    <property type="evidence" value="ECO:0007669"/>
    <property type="project" value="UniProtKB-SubCell"/>
</dbReference>
<evidence type="ECO:0000256" key="3">
    <source>
        <dbReference type="ARBA" id="ARBA00022448"/>
    </source>
</evidence>
<dbReference type="PANTHER" id="PTHR24221">
    <property type="entry name" value="ATP-BINDING CASSETTE SUB-FAMILY B"/>
    <property type="match status" value="1"/>
</dbReference>